<accession>B9RL41</accession>
<keyword evidence="2" id="KW-1185">Reference proteome</keyword>
<proteinExistence type="predicted"/>
<evidence type="ECO:0000313" key="1">
    <source>
        <dbReference type="EMBL" id="EEF47956.1"/>
    </source>
</evidence>
<evidence type="ECO:0000313" key="2">
    <source>
        <dbReference type="Proteomes" id="UP000008311"/>
    </source>
</evidence>
<dbReference type="InParanoid" id="B9RL41"/>
<evidence type="ECO:0008006" key="3">
    <source>
        <dbReference type="Google" id="ProtNLM"/>
    </source>
</evidence>
<protein>
    <recommendedName>
        <fullName evidence="3">RNase H type-1 domain-containing protein</fullName>
    </recommendedName>
</protein>
<sequence length="158" mass="18043">MEDHLVNTYIVSDHHAWKTTLVHHTFPHDQALAILQIPIAISEQANKRIWYFHHSGKYSIAFGYYTFDSDDMGFIARNHQDSIITSGSKFSIGISCPLTLESSALRDAILCANSNGWSKVLFEGRSINAIHYTSLKDPIQQCFKLYLPIFFSFLLILF</sequence>
<dbReference type="EMBL" id="EQ973786">
    <property type="protein sequence ID" value="EEF47956.1"/>
    <property type="molecule type" value="Genomic_DNA"/>
</dbReference>
<gene>
    <name evidence="1" type="ORF">RCOM_0945300</name>
</gene>
<name>B9RL41_RICCO</name>
<reference evidence="2" key="1">
    <citation type="journal article" date="2010" name="Nat. Biotechnol.">
        <title>Draft genome sequence of the oilseed species Ricinus communis.</title>
        <authorList>
            <person name="Chan A.P."/>
            <person name="Crabtree J."/>
            <person name="Zhao Q."/>
            <person name="Lorenzi H."/>
            <person name="Orvis J."/>
            <person name="Puiu D."/>
            <person name="Melake-Berhan A."/>
            <person name="Jones K.M."/>
            <person name="Redman J."/>
            <person name="Chen G."/>
            <person name="Cahoon E.B."/>
            <person name="Gedil M."/>
            <person name="Stanke M."/>
            <person name="Haas B.J."/>
            <person name="Wortman J.R."/>
            <person name="Fraser-Liggett C.M."/>
            <person name="Ravel J."/>
            <person name="Rabinowicz P.D."/>
        </authorList>
    </citation>
    <scope>NUCLEOTIDE SEQUENCE [LARGE SCALE GENOMIC DNA]</scope>
    <source>
        <strain evidence="2">cv. Hale</strain>
    </source>
</reference>
<dbReference type="AlphaFoldDB" id="B9RL41"/>
<dbReference type="Proteomes" id="UP000008311">
    <property type="component" value="Unassembled WGS sequence"/>
</dbReference>
<organism evidence="1 2">
    <name type="scientific">Ricinus communis</name>
    <name type="common">Castor bean</name>
    <dbReference type="NCBI Taxonomy" id="3988"/>
    <lineage>
        <taxon>Eukaryota</taxon>
        <taxon>Viridiplantae</taxon>
        <taxon>Streptophyta</taxon>
        <taxon>Embryophyta</taxon>
        <taxon>Tracheophyta</taxon>
        <taxon>Spermatophyta</taxon>
        <taxon>Magnoliopsida</taxon>
        <taxon>eudicotyledons</taxon>
        <taxon>Gunneridae</taxon>
        <taxon>Pentapetalae</taxon>
        <taxon>rosids</taxon>
        <taxon>fabids</taxon>
        <taxon>Malpighiales</taxon>
        <taxon>Euphorbiaceae</taxon>
        <taxon>Acalyphoideae</taxon>
        <taxon>Acalypheae</taxon>
        <taxon>Ricinus</taxon>
    </lineage>
</organism>